<name>A0A811QUK8_9POAL</name>
<sequence>MVWLLLVLVVCLQGQLQLGGGVARPAMRWTSNTSGFVLRRMSQLVESGARADKGFKDKEVNQVAKALREYCGEELSSTQVYNHLRK</sequence>
<keyword evidence="1" id="KW-0732">Signal</keyword>
<comment type="caution">
    <text evidence="2">The sequence shown here is derived from an EMBL/GenBank/DDBJ whole genome shotgun (WGS) entry which is preliminary data.</text>
</comment>
<evidence type="ECO:0000313" key="3">
    <source>
        <dbReference type="Proteomes" id="UP000604825"/>
    </source>
</evidence>
<feature type="chain" id="PRO_5032890850" evidence="1">
    <location>
        <begin position="20"/>
        <end position="86"/>
    </location>
</feature>
<dbReference type="Proteomes" id="UP000604825">
    <property type="component" value="Unassembled WGS sequence"/>
</dbReference>
<feature type="signal peptide" evidence="1">
    <location>
        <begin position="1"/>
        <end position="19"/>
    </location>
</feature>
<dbReference type="AlphaFoldDB" id="A0A811QUK8"/>
<keyword evidence="3" id="KW-1185">Reference proteome</keyword>
<dbReference type="EMBL" id="CAJGYO010000011">
    <property type="protein sequence ID" value="CAD6259664.1"/>
    <property type="molecule type" value="Genomic_DNA"/>
</dbReference>
<gene>
    <name evidence="2" type="ORF">NCGR_LOCUS43101</name>
</gene>
<evidence type="ECO:0000313" key="2">
    <source>
        <dbReference type="EMBL" id="CAD6259664.1"/>
    </source>
</evidence>
<evidence type="ECO:0000256" key="1">
    <source>
        <dbReference type="SAM" id="SignalP"/>
    </source>
</evidence>
<proteinExistence type="predicted"/>
<dbReference type="OrthoDB" id="10600265at2759"/>
<reference evidence="2" key="1">
    <citation type="submission" date="2020-10" db="EMBL/GenBank/DDBJ databases">
        <authorList>
            <person name="Han B."/>
            <person name="Lu T."/>
            <person name="Zhao Q."/>
            <person name="Huang X."/>
            <person name="Zhao Y."/>
        </authorList>
    </citation>
    <scope>NUCLEOTIDE SEQUENCE</scope>
</reference>
<accession>A0A811QUK8</accession>
<protein>
    <submittedName>
        <fullName evidence="2">Uncharacterized protein</fullName>
    </submittedName>
</protein>
<organism evidence="2 3">
    <name type="scientific">Miscanthus lutarioriparius</name>
    <dbReference type="NCBI Taxonomy" id="422564"/>
    <lineage>
        <taxon>Eukaryota</taxon>
        <taxon>Viridiplantae</taxon>
        <taxon>Streptophyta</taxon>
        <taxon>Embryophyta</taxon>
        <taxon>Tracheophyta</taxon>
        <taxon>Spermatophyta</taxon>
        <taxon>Magnoliopsida</taxon>
        <taxon>Liliopsida</taxon>
        <taxon>Poales</taxon>
        <taxon>Poaceae</taxon>
        <taxon>PACMAD clade</taxon>
        <taxon>Panicoideae</taxon>
        <taxon>Andropogonodae</taxon>
        <taxon>Andropogoneae</taxon>
        <taxon>Saccharinae</taxon>
        <taxon>Miscanthus</taxon>
    </lineage>
</organism>